<dbReference type="InterPro" id="IPR044199">
    <property type="entry name" value="NdhU_chloroplastic"/>
</dbReference>
<accession>A0A0F7H092</accession>
<dbReference type="FunFam" id="1.10.287.110:FF:000080">
    <property type="entry name" value="NAD(P)H-quinone oxidoreductase subunit U chloroplastic"/>
    <property type="match status" value="1"/>
</dbReference>
<keyword evidence="2" id="KW-0812">Transmembrane</keyword>
<dbReference type="EMBL" id="KM593444">
    <property type="protein sequence ID" value="AKG63617.1"/>
    <property type="molecule type" value="mRNA"/>
</dbReference>
<gene>
    <name evidence="4" type="primary">PnsB1</name>
</gene>
<evidence type="ECO:0000313" key="4">
    <source>
        <dbReference type="EMBL" id="AKG63617.1"/>
    </source>
</evidence>
<sequence>MAAVGFLSPARGPFAHSHRRQIQAEASPSTPPARQLFFRLRCSSEAAAAEAIAAEDGAPPPGTESPVGTAKKIPSLISAANVQKALRGIEITNVDYYGRLGIARGDSYDEVNIAYEKKCEELINQRLDEEEANKRLDLLKESYAILSSEEERRLYDWSLARNEMPGRYVWPFEVDITQTPTQPPPPPEPEDIGPTRLVGYFFLAWFLLSVVLSVALNR</sequence>
<dbReference type="GO" id="GO:0010598">
    <property type="term" value="C:NAD(P)H dehydrogenase complex (plastoquinone)"/>
    <property type="evidence" value="ECO:0007669"/>
    <property type="project" value="InterPro"/>
</dbReference>
<dbReference type="InterPro" id="IPR036869">
    <property type="entry name" value="J_dom_sf"/>
</dbReference>
<dbReference type="GO" id="GO:0009535">
    <property type="term" value="C:chloroplast thylakoid membrane"/>
    <property type="evidence" value="ECO:0007669"/>
    <property type="project" value="InterPro"/>
</dbReference>
<protein>
    <submittedName>
        <fullName evidence="4">Chaperone DnaJ-domain superfamily protein</fullName>
    </submittedName>
</protein>
<dbReference type="Pfam" id="PF00226">
    <property type="entry name" value="DnaJ"/>
    <property type="match status" value="1"/>
</dbReference>
<keyword evidence="1" id="KW-0175">Coiled coil</keyword>
<proteinExistence type="evidence at transcript level"/>
<organism evidence="4">
    <name type="scientific">Cypripedium formosanum</name>
    <dbReference type="NCBI Taxonomy" id="53042"/>
    <lineage>
        <taxon>Eukaryota</taxon>
        <taxon>Viridiplantae</taxon>
        <taxon>Streptophyta</taxon>
        <taxon>Embryophyta</taxon>
        <taxon>Tracheophyta</taxon>
        <taxon>Spermatophyta</taxon>
        <taxon>Magnoliopsida</taxon>
        <taxon>Liliopsida</taxon>
        <taxon>Asparagales</taxon>
        <taxon>Orchidaceae</taxon>
        <taxon>Cypripedioideae</taxon>
        <taxon>Cypripedium</taxon>
    </lineage>
</organism>
<dbReference type="PANTHER" id="PTHR47726">
    <property type="entry name" value="NAD(P)H-QUINONE OXIDOREDUCTASE SUBUNIT U, CHLOROPLASTIC"/>
    <property type="match status" value="1"/>
</dbReference>
<reference evidence="4" key="1">
    <citation type="journal article" date="2015" name="BMC Plant Biol.">
        <title>NDH expression marks major transitions in plant evolution and reveals coordinate intracellular gene loss.</title>
        <authorList>
            <person name="Ruhlman T.A."/>
            <person name="Chang W.J."/>
            <person name="Chen J.J."/>
            <person name="Huang Y.T."/>
            <person name="Chan M.T."/>
            <person name="Zhang J."/>
            <person name="Liao D.C."/>
            <person name="Blazier J.C."/>
            <person name="Jin X."/>
            <person name="Shih M.C."/>
            <person name="Jansen R.K."/>
            <person name="Lin C.S."/>
        </authorList>
    </citation>
    <scope>NUCLEOTIDE SEQUENCE</scope>
</reference>
<evidence type="ECO:0000259" key="3">
    <source>
        <dbReference type="PROSITE" id="PS50076"/>
    </source>
</evidence>
<dbReference type="SUPFAM" id="SSF46565">
    <property type="entry name" value="Chaperone J-domain"/>
    <property type="match status" value="1"/>
</dbReference>
<dbReference type="GO" id="GO:0005783">
    <property type="term" value="C:endoplasmic reticulum"/>
    <property type="evidence" value="ECO:0007669"/>
    <property type="project" value="UniProtKB-ARBA"/>
</dbReference>
<feature type="coiled-coil region" evidence="1">
    <location>
        <begin position="112"/>
        <end position="149"/>
    </location>
</feature>
<evidence type="ECO:0000256" key="2">
    <source>
        <dbReference type="SAM" id="Phobius"/>
    </source>
</evidence>
<keyword evidence="2" id="KW-1133">Transmembrane helix</keyword>
<evidence type="ECO:0000256" key="1">
    <source>
        <dbReference type="SAM" id="Coils"/>
    </source>
</evidence>
<dbReference type="Gene3D" id="1.10.287.110">
    <property type="entry name" value="DnaJ domain"/>
    <property type="match status" value="1"/>
</dbReference>
<dbReference type="AlphaFoldDB" id="A0A0F7H092"/>
<dbReference type="InterPro" id="IPR001623">
    <property type="entry name" value="DnaJ_domain"/>
</dbReference>
<feature type="domain" description="J" evidence="3">
    <location>
        <begin position="95"/>
        <end position="159"/>
    </location>
</feature>
<dbReference type="PANTHER" id="PTHR47726:SF1">
    <property type="entry name" value="NAD(P)H-QUINONE OXIDOREDUCTASE SUBUNIT U, CHLOROPLASTIC"/>
    <property type="match status" value="1"/>
</dbReference>
<dbReference type="PROSITE" id="PS50076">
    <property type="entry name" value="DNAJ_2"/>
    <property type="match status" value="1"/>
</dbReference>
<keyword evidence="2" id="KW-0472">Membrane</keyword>
<feature type="transmembrane region" description="Helical" evidence="2">
    <location>
        <begin position="197"/>
        <end position="216"/>
    </location>
</feature>
<name>A0A0F7H092_9ASPA</name>